<dbReference type="AlphaFoldDB" id="A0AAE1VSQ6"/>
<proteinExistence type="predicted"/>
<organism evidence="2 3">
    <name type="scientific">Anisodus tanguticus</name>
    <dbReference type="NCBI Taxonomy" id="243964"/>
    <lineage>
        <taxon>Eukaryota</taxon>
        <taxon>Viridiplantae</taxon>
        <taxon>Streptophyta</taxon>
        <taxon>Embryophyta</taxon>
        <taxon>Tracheophyta</taxon>
        <taxon>Spermatophyta</taxon>
        <taxon>Magnoliopsida</taxon>
        <taxon>eudicotyledons</taxon>
        <taxon>Gunneridae</taxon>
        <taxon>Pentapetalae</taxon>
        <taxon>asterids</taxon>
        <taxon>lamiids</taxon>
        <taxon>Solanales</taxon>
        <taxon>Solanaceae</taxon>
        <taxon>Solanoideae</taxon>
        <taxon>Hyoscyameae</taxon>
        <taxon>Anisodus</taxon>
    </lineage>
</organism>
<reference evidence="2" key="1">
    <citation type="submission" date="2023-12" db="EMBL/GenBank/DDBJ databases">
        <title>Genome assembly of Anisodus tanguticus.</title>
        <authorList>
            <person name="Wang Y.-J."/>
        </authorList>
    </citation>
    <scope>NUCLEOTIDE SEQUENCE</scope>
    <source>
        <strain evidence="2">KB-2021</strain>
        <tissue evidence="2">Leaf</tissue>
    </source>
</reference>
<feature type="compositionally biased region" description="Basic and acidic residues" evidence="1">
    <location>
        <begin position="11"/>
        <end position="23"/>
    </location>
</feature>
<comment type="caution">
    <text evidence="2">The sequence shown here is derived from an EMBL/GenBank/DDBJ whole genome shotgun (WGS) entry which is preliminary data.</text>
</comment>
<evidence type="ECO:0000256" key="1">
    <source>
        <dbReference type="SAM" id="MobiDB-lite"/>
    </source>
</evidence>
<dbReference type="Proteomes" id="UP001291623">
    <property type="component" value="Unassembled WGS sequence"/>
</dbReference>
<evidence type="ECO:0000313" key="3">
    <source>
        <dbReference type="Proteomes" id="UP001291623"/>
    </source>
</evidence>
<dbReference type="EMBL" id="JAVYJV010000004">
    <property type="protein sequence ID" value="KAK4371649.1"/>
    <property type="molecule type" value="Genomic_DNA"/>
</dbReference>
<feature type="region of interest" description="Disordered" evidence="1">
    <location>
        <begin position="1"/>
        <end position="24"/>
    </location>
</feature>
<name>A0AAE1VSQ6_9SOLA</name>
<gene>
    <name evidence="2" type="ORF">RND71_007033</name>
</gene>
<keyword evidence="3" id="KW-1185">Reference proteome</keyword>
<accession>A0AAE1VSQ6</accession>
<evidence type="ECO:0000313" key="2">
    <source>
        <dbReference type="EMBL" id="KAK4371649.1"/>
    </source>
</evidence>
<protein>
    <submittedName>
        <fullName evidence="2">Uncharacterized protein</fullName>
    </submittedName>
</protein>
<sequence length="87" mass="10111">MNVPSVVHATLDFRPHTHSDREKKKLKWQQENLIELVRSLKHVENLTLGTWCVEAQSKPQPKNLQAHPDRPNTQARFLLSVNYQTST</sequence>